<accession>A0ABT0DA73</accession>
<dbReference type="SUPFAM" id="SSF53756">
    <property type="entry name" value="UDP-Glycosyltransferase/glycogen phosphorylase"/>
    <property type="match status" value="1"/>
</dbReference>
<sequence length="360" mass="39372">MMRILIATDAWHPQVNGVVRSLQQTADHATAQGAEIAFLSPADFRTVPMPTYPEIRLALTTGRAVTRRIRDIAPDYVHIATEGPVGLLTRNVCLARGQVFTTSYHTKFPEYLAARAPVPQRLSYAWLRRFHNAGAGIMVSTGTLEAELTQRGFRNIMRWSRGVDSELFRPRTMAEIDDAQLTALPRPLFLYVGRVAVEKNIEAFLRLDLPGSKVVVGDGPARADLQARYPSAHFLGKQEGERLARTYASADVFVFPSLTDTFGIVLLEALASGLPVAAFPVTGPLDVIGGTLAGPEPVGALDTDLRQAALKALHLDRGAARHFALGYSWEACTRDFLANIERAQGKARRPFARPPLAHAS</sequence>
<dbReference type="PANTHER" id="PTHR45947">
    <property type="entry name" value="SULFOQUINOVOSYL TRANSFERASE SQD2"/>
    <property type="match status" value="1"/>
</dbReference>
<dbReference type="PANTHER" id="PTHR45947:SF3">
    <property type="entry name" value="SULFOQUINOVOSYL TRANSFERASE SQD2"/>
    <property type="match status" value="1"/>
</dbReference>
<evidence type="ECO:0000313" key="2">
    <source>
        <dbReference type="EMBL" id="MCK0196856.1"/>
    </source>
</evidence>
<comment type="caution">
    <text evidence="2">The sequence shown here is derived from an EMBL/GenBank/DDBJ whole genome shotgun (WGS) entry which is preliminary data.</text>
</comment>
<evidence type="ECO:0000313" key="3">
    <source>
        <dbReference type="Proteomes" id="UP001203284"/>
    </source>
</evidence>
<reference evidence="2 3" key="1">
    <citation type="submission" date="2022-04" db="EMBL/GenBank/DDBJ databases">
        <authorList>
            <person name="Grouzdev D.S."/>
            <person name="Pantiukh K.S."/>
            <person name="Krutkina M.S."/>
        </authorList>
    </citation>
    <scope>NUCLEOTIDE SEQUENCE [LARGE SCALE GENOMIC DNA]</scope>
    <source>
        <strain evidence="2 3">6x-1</strain>
    </source>
</reference>
<dbReference type="CDD" id="cd03814">
    <property type="entry name" value="GT4-like"/>
    <property type="match status" value="1"/>
</dbReference>
<gene>
    <name evidence="2" type="ORF">MWN34_08010</name>
</gene>
<organism evidence="2 3">
    <name type="scientific">Ancylobacter crimeensis</name>
    <dbReference type="NCBI Taxonomy" id="2579147"/>
    <lineage>
        <taxon>Bacteria</taxon>
        <taxon>Pseudomonadati</taxon>
        <taxon>Pseudomonadota</taxon>
        <taxon>Alphaproteobacteria</taxon>
        <taxon>Hyphomicrobiales</taxon>
        <taxon>Xanthobacteraceae</taxon>
        <taxon>Ancylobacter</taxon>
    </lineage>
</organism>
<keyword evidence="3" id="KW-1185">Reference proteome</keyword>
<dbReference type="EMBL" id="JALKCH010000004">
    <property type="protein sequence ID" value="MCK0196856.1"/>
    <property type="molecule type" value="Genomic_DNA"/>
</dbReference>
<name>A0ABT0DA73_9HYPH</name>
<dbReference type="InterPro" id="IPR050194">
    <property type="entry name" value="Glycosyltransferase_grp1"/>
</dbReference>
<dbReference type="Pfam" id="PF13692">
    <property type="entry name" value="Glyco_trans_1_4"/>
    <property type="match status" value="1"/>
</dbReference>
<dbReference type="InterPro" id="IPR028098">
    <property type="entry name" value="Glyco_trans_4-like_N"/>
</dbReference>
<dbReference type="Proteomes" id="UP001203284">
    <property type="component" value="Unassembled WGS sequence"/>
</dbReference>
<proteinExistence type="predicted"/>
<dbReference type="Pfam" id="PF13439">
    <property type="entry name" value="Glyco_transf_4"/>
    <property type="match status" value="1"/>
</dbReference>
<feature type="domain" description="Glycosyltransferase subfamily 4-like N-terminal" evidence="1">
    <location>
        <begin position="15"/>
        <end position="166"/>
    </location>
</feature>
<evidence type="ECO:0000259" key="1">
    <source>
        <dbReference type="Pfam" id="PF13439"/>
    </source>
</evidence>
<dbReference type="Gene3D" id="3.40.50.2000">
    <property type="entry name" value="Glycogen Phosphorylase B"/>
    <property type="match status" value="2"/>
</dbReference>
<protein>
    <submittedName>
        <fullName evidence="2">Glycosyltransferase family 1 protein</fullName>
    </submittedName>
</protein>